<organism evidence="13 14">
    <name type="scientific">Tilletia horrida</name>
    <dbReference type="NCBI Taxonomy" id="155126"/>
    <lineage>
        <taxon>Eukaryota</taxon>
        <taxon>Fungi</taxon>
        <taxon>Dikarya</taxon>
        <taxon>Basidiomycota</taxon>
        <taxon>Ustilaginomycotina</taxon>
        <taxon>Exobasidiomycetes</taxon>
        <taxon>Tilletiales</taxon>
        <taxon>Tilletiaceae</taxon>
        <taxon>Tilletia</taxon>
    </lineage>
</organism>
<evidence type="ECO:0000256" key="3">
    <source>
        <dbReference type="ARBA" id="ARBA00012099"/>
    </source>
</evidence>
<reference evidence="13" key="1">
    <citation type="journal article" date="2023" name="PhytoFront">
        <title>Draft Genome Resources of Seven Strains of Tilletia horrida, Causal Agent of Kernel Smut of Rice.</title>
        <authorList>
            <person name="Khanal S."/>
            <person name="Antony Babu S."/>
            <person name="Zhou X.G."/>
        </authorList>
    </citation>
    <scope>NUCLEOTIDE SEQUENCE</scope>
    <source>
        <strain evidence="13">TX3</strain>
    </source>
</reference>
<dbReference type="SUPFAM" id="SSF53067">
    <property type="entry name" value="Actin-like ATPase domain"/>
    <property type="match status" value="2"/>
</dbReference>
<dbReference type="EC" id="2.7.1.30" evidence="3"/>
<keyword evidence="5" id="KW-0547">Nucleotide-binding</keyword>
<accession>A0AAN6JN10</accession>
<dbReference type="GO" id="GO:0005739">
    <property type="term" value="C:mitochondrion"/>
    <property type="evidence" value="ECO:0007669"/>
    <property type="project" value="TreeGrafter"/>
</dbReference>
<keyword evidence="7" id="KW-0319">Glycerol metabolism</keyword>
<evidence type="ECO:0000313" key="14">
    <source>
        <dbReference type="Proteomes" id="UP001176521"/>
    </source>
</evidence>
<dbReference type="PIRSF" id="PIRSF000538">
    <property type="entry name" value="GlpK"/>
    <property type="match status" value="1"/>
</dbReference>
<dbReference type="PANTHER" id="PTHR10196">
    <property type="entry name" value="SUGAR KINASE"/>
    <property type="match status" value="1"/>
</dbReference>
<feature type="domain" description="Carbohydrate kinase FGGY C-terminal" evidence="12">
    <location>
        <begin position="276"/>
        <end position="466"/>
    </location>
</feature>
<dbReference type="FunFam" id="3.30.420.40:FF:000086">
    <property type="entry name" value="Glycerol kinase"/>
    <property type="match status" value="1"/>
</dbReference>
<dbReference type="GO" id="GO:0046167">
    <property type="term" value="P:glycerol-3-phosphate biosynthetic process"/>
    <property type="evidence" value="ECO:0007669"/>
    <property type="project" value="TreeGrafter"/>
</dbReference>
<dbReference type="InterPro" id="IPR018484">
    <property type="entry name" value="FGGY_N"/>
</dbReference>
<evidence type="ECO:0000256" key="1">
    <source>
        <dbReference type="ARBA" id="ARBA00005190"/>
    </source>
</evidence>
<comment type="pathway">
    <text evidence="1">Polyol metabolism; glycerol degradation via glycerol kinase pathway; sn-glycerol 3-phosphate from glycerol: step 1/1.</text>
</comment>
<dbReference type="PROSITE" id="PS00445">
    <property type="entry name" value="FGGY_KINASES_2"/>
    <property type="match status" value="1"/>
</dbReference>
<evidence type="ECO:0000256" key="2">
    <source>
        <dbReference type="ARBA" id="ARBA00009156"/>
    </source>
</evidence>
<sequence length="522" mass="56476">MPDLVASIDAGTTSIRFMVFDSKANIVASHQKEFKQYYPHPGWHEQDADEIIAVVHECIAETCKKLESGSSSSSNSSGSSTKYTAADIKAVGITNQRETTVVWDRKTGKPLARAIAWPDTRTAQTVHKLSAKSEKKQDALKEETGLPLSTYFAAVKLRWLLDNVEEVKKAHDEKQMLFGTIDCWILHNLTGRAVHITDSSNASRTMFMDLQKQTWDPKLLDFFGIDASVLPEIRSSAEVYGEFAEGPLKGVKIAGMAGDQMAALVGNKCLKPGEAKNTYGTGAFLLYNTGTKPVSSDSGLLTTIAYKAGPNAPVHYALEGSIAVAGSAIKWLRDSVGLIREAADIGPLAAQVEDTGGVYFVTAFSGLFCPYWDDTAAGTIVGLTAYTDKRHLCRATIEATCYQTAAILNAMEKDSGVKLKNLQVDGGMTNSDEAMQIQADILGIAVERPEMRESTALGSALLAGSALNVFGWDLNKPETLSEVNTAGKQEFAPKLDDAARDKLMRGWERAVEKAKGWNTESA</sequence>
<dbReference type="InterPro" id="IPR043129">
    <property type="entry name" value="ATPase_NBD"/>
</dbReference>
<evidence type="ECO:0000256" key="6">
    <source>
        <dbReference type="ARBA" id="ARBA00022777"/>
    </source>
</evidence>
<protein>
    <recommendedName>
        <fullName evidence="3">glycerol kinase</fullName>
        <ecNumber evidence="3">2.7.1.30</ecNumber>
    </recommendedName>
    <alternativeName>
        <fullName evidence="9">ATP:glycerol 3-phosphotransferase</fullName>
    </alternativeName>
</protein>
<dbReference type="PANTHER" id="PTHR10196:SF69">
    <property type="entry name" value="GLYCEROL KINASE"/>
    <property type="match status" value="1"/>
</dbReference>
<proteinExistence type="inferred from homology"/>
<dbReference type="GO" id="GO:0006641">
    <property type="term" value="P:triglyceride metabolic process"/>
    <property type="evidence" value="ECO:0007669"/>
    <property type="project" value="TreeGrafter"/>
</dbReference>
<gene>
    <name evidence="13" type="primary">GUT1</name>
    <name evidence="13" type="ORF">OC842_001829</name>
</gene>
<dbReference type="GO" id="GO:0006071">
    <property type="term" value="P:glycerol metabolic process"/>
    <property type="evidence" value="ECO:0007669"/>
    <property type="project" value="UniProtKB-KW"/>
</dbReference>
<dbReference type="Proteomes" id="UP001176521">
    <property type="component" value="Unassembled WGS sequence"/>
</dbReference>
<dbReference type="InterPro" id="IPR000577">
    <property type="entry name" value="Carb_kinase_FGGY"/>
</dbReference>
<dbReference type="CDD" id="cd07792">
    <property type="entry name" value="ASKHA_NBD_FGGY_GK1-3-like"/>
    <property type="match status" value="1"/>
</dbReference>
<evidence type="ECO:0000256" key="10">
    <source>
        <dbReference type="RuleBase" id="RU003733"/>
    </source>
</evidence>
<dbReference type="InterPro" id="IPR005999">
    <property type="entry name" value="Glycerol_kin"/>
</dbReference>
<keyword evidence="14" id="KW-1185">Reference proteome</keyword>
<dbReference type="Gene3D" id="3.30.420.40">
    <property type="match status" value="2"/>
</dbReference>
<comment type="similarity">
    <text evidence="2 10">Belongs to the FGGY kinase family.</text>
</comment>
<evidence type="ECO:0000313" key="13">
    <source>
        <dbReference type="EMBL" id="KAK0536919.1"/>
    </source>
</evidence>
<feature type="domain" description="Carbohydrate kinase FGGY N-terminal" evidence="11">
    <location>
        <begin position="5"/>
        <end position="266"/>
    </location>
</feature>
<dbReference type="EMBL" id="JAPDMQ010000069">
    <property type="protein sequence ID" value="KAK0536919.1"/>
    <property type="molecule type" value="Genomic_DNA"/>
</dbReference>
<evidence type="ECO:0000256" key="5">
    <source>
        <dbReference type="ARBA" id="ARBA00022741"/>
    </source>
</evidence>
<dbReference type="InterPro" id="IPR018485">
    <property type="entry name" value="FGGY_C"/>
</dbReference>
<evidence type="ECO:0000259" key="11">
    <source>
        <dbReference type="Pfam" id="PF00370"/>
    </source>
</evidence>
<dbReference type="AlphaFoldDB" id="A0AAN6JN10"/>
<dbReference type="Pfam" id="PF00370">
    <property type="entry name" value="FGGY_N"/>
    <property type="match status" value="1"/>
</dbReference>
<dbReference type="GO" id="GO:0005524">
    <property type="term" value="F:ATP binding"/>
    <property type="evidence" value="ECO:0007669"/>
    <property type="project" value="UniProtKB-KW"/>
</dbReference>
<evidence type="ECO:0000256" key="7">
    <source>
        <dbReference type="ARBA" id="ARBA00022798"/>
    </source>
</evidence>
<comment type="caution">
    <text evidence="13">The sequence shown here is derived from an EMBL/GenBank/DDBJ whole genome shotgun (WGS) entry which is preliminary data.</text>
</comment>
<keyword evidence="4 10" id="KW-0808">Transferase</keyword>
<dbReference type="Pfam" id="PF02782">
    <property type="entry name" value="FGGY_C"/>
    <property type="match status" value="1"/>
</dbReference>
<dbReference type="GO" id="GO:0004370">
    <property type="term" value="F:glycerol kinase activity"/>
    <property type="evidence" value="ECO:0007669"/>
    <property type="project" value="UniProtKB-EC"/>
</dbReference>
<dbReference type="NCBIfam" id="NF000756">
    <property type="entry name" value="PRK00047.1"/>
    <property type="match status" value="1"/>
</dbReference>
<dbReference type="InterPro" id="IPR018483">
    <property type="entry name" value="Carb_kinase_FGGY_CS"/>
</dbReference>
<evidence type="ECO:0000259" key="12">
    <source>
        <dbReference type="Pfam" id="PF02782"/>
    </source>
</evidence>
<evidence type="ECO:0000256" key="9">
    <source>
        <dbReference type="ARBA" id="ARBA00043149"/>
    </source>
</evidence>
<name>A0AAN6JN10_9BASI</name>
<evidence type="ECO:0000256" key="4">
    <source>
        <dbReference type="ARBA" id="ARBA00022679"/>
    </source>
</evidence>
<evidence type="ECO:0000256" key="8">
    <source>
        <dbReference type="ARBA" id="ARBA00022840"/>
    </source>
</evidence>
<keyword evidence="6 10" id="KW-0418">Kinase</keyword>
<dbReference type="InterPro" id="IPR042018">
    <property type="entry name" value="GK1-3_metazoan-type"/>
</dbReference>
<keyword evidence="8" id="KW-0067">ATP-binding</keyword>
<dbReference type="FunFam" id="3.30.420.40:FF:000108">
    <property type="entry name" value="Glycerol kinase, glycosomal"/>
    <property type="match status" value="1"/>
</dbReference>
<dbReference type="NCBIfam" id="TIGR01311">
    <property type="entry name" value="glycerol_kin"/>
    <property type="match status" value="1"/>
</dbReference>